<dbReference type="Proteomes" id="UP000837675">
    <property type="component" value="Unassembled WGS sequence"/>
</dbReference>
<keyword evidence="1" id="KW-0472">Membrane</keyword>
<keyword evidence="3" id="KW-1185">Reference proteome</keyword>
<reference evidence="2" key="1">
    <citation type="submission" date="2021-06" db="EMBL/GenBank/DDBJ databases">
        <authorList>
            <person name="Nardi T."/>
            <person name="Nardi T."/>
        </authorList>
    </citation>
    <scope>NUCLEOTIDE SEQUENCE</scope>
</reference>
<feature type="transmembrane region" description="Helical" evidence="1">
    <location>
        <begin position="42"/>
        <end position="67"/>
    </location>
</feature>
<dbReference type="EMBL" id="CAJVAF010000012">
    <property type="protein sequence ID" value="CAG7588854.1"/>
    <property type="molecule type" value="Genomic_DNA"/>
</dbReference>
<proteinExistence type="predicted"/>
<keyword evidence="1" id="KW-1133">Transmembrane helix</keyword>
<sequence length="69" mass="7647">MGKLYGKKASLWITNFLSIAIVFTGQRYGIHVMLHIPLFRGVIVSALILSLYSTFGGIRAVALPMFFSL</sequence>
<accession>A0A8S4BV18</accession>
<keyword evidence="1" id="KW-0812">Transmembrane</keyword>
<feature type="transmembrane region" description="Helical" evidence="1">
    <location>
        <begin position="12"/>
        <end position="30"/>
    </location>
</feature>
<organism evidence="2 3">
    <name type="scientific">Hyalomma marginatum</name>
    <dbReference type="NCBI Taxonomy" id="34627"/>
    <lineage>
        <taxon>Eukaryota</taxon>
        <taxon>Metazoa</taxon>
        <taxon>Ecdysozoa</taxon>
        <taxon>Arthropoda</taxon>
        <taxon>Chelicerata</taxon>
        <taxon>Arachnida</taxon>
        <taxon>Acari</taxon>
        <taxon>Parasitiformes</taxon>
        <taxon>Ixodida</taxon>
        <taxon>Ixodoidea</taxon>
        <taxon>Ixodidae</taxon>
        <taxon>Hyalomminae</taxon>
        <taxon>Hyalomma</taxon>
    </lineage>
</organism>
<comment type="caution">
    <text evidence="2">The sequence shown here is derived from an EMBL/GenBank/DDBJ whole genome shotgun (WGS) entry which is preliminary data.</text>
</comment>
<evidence type="ECO:0000256" key="1">
    <source>
        <dbReference type="SAM" id="Phobius"/>
    </source>
</evidence>
<name>A0A8S4BV18_9ACAR</name>
<protein>
    <submittedName>
        <fullName evidence="2">Sodium:solute symporter family protein</fullName>
    </submittedName>
</protein>
<evidence type="ECO:0000313" key="3">
    <source>
        <dbReference type="Proteomes" id="UP000837675"/>
    </source>
</evidence>
<gene>
    <name evidence="2" type="ORF">MHYMCMPASI_00053</name>
</gene>
<evidence type="ECO:0000313" key="2">
    <source>
        <dbReference type="EMBL" id="CAG7588854.1"/>
    </source>
</evidence>
<dbReference type="AlphaFoldDB" id="A0A8S4BV18"/>